<gene>
    <name evidence="1" type="ORF">CHS0354_024962</name>
</gene>
<proteinExistence type="predicted"/>
<reference evidence="1" key="2">
    <citation type="journal article" date="2021" name="Genome Biol. Evol.">
        <title>Developing a high-quality reference genome for a parasitic bivalve with doubly uniparental inheritance (Bivalvia: Unionida).</title>
        <authorList>
            <person name="Smith C.H."/>
        </authorList>
    </citation>
    <scope>NUCLEOTIDE SEQUENCE</scope>
    <source>
        <strain evidence="1">CHS0354</strain>
        <tissue evidence="1">Mantle</tissue>
    </source>
</reference>
<name>A0AAE0T197_9BIVA</name>
<reference evidence="1" key="3">
    <citation type="submission" date="2023-05" db="EMBL/GenBank/DDBJ databases">
        <authorList>
            <person name="Smith C.H."/>
        </authorList>
    </citation>
    <scope>NUCLEOTIDE SEQUENCE</scope>
    <source>
        <strain evidence="1">CHS0354</strain>
        <tissue evidence="1">Mantle</tissue>
    </source>
</reference>
<keyword evidence="2" id="KW-1185">Reference proteome</keyword>
<comment type="caution">
    <text evidence="1">The sequence shown here is derived from an EMBL/GenBank/DDBJ whole genome shotgun (WGS) entry which is preliminary data.</text>
</comment>
<sequence>MYAVSKSTICSPADSLFETKDILITEKFETLGATMGHLLRAMSVESRGSQEIKGVKHGKTERKTALALSRTKASVKADTYDGSQHFPDYITHFEHCEMINDWSETEKGLRLVACLRKYALQVLTDLQAQPS</sequence>
<protein>
    <submittedName>
        <fullName evidence="1">Uncharacterized protein</fullName>
    </submittedName>
</protein>
<dbReference type="AlphaFoldDB" id="A0AAE0T197"/>
<dbReference type="Proteomes" id="UP001195483">
    <property type="component" value="Unassembled WGS sequence"/>
</dbReference>
<evidence type="ECO:0000313" key="1">
    <source>
        <dbReference type="EMBL" id="KAK3601977.1"/>
    </source>
</evidence>
<dbReference type="EMBL" id="JAEAOA010001482">
    <property type="protein sequence ID" value="KAK3601977.1"/>
    <property type="molecule type" value="Genomic_DNA"/>
</dbReference>
<organism evidence="1 2">
    <name type="scientific">Potamilus streckersoni</name>
    <dbReference type="NCBI Taxonomy" id="2493646"/>
    <lineage>
        <taxon>Eukaryota</taxon>
        <taxon>Metazoa</taxon>
        <taxon>Spiralia</taxon>
        <taxon>Lophotrochozoa</taxon>
        <taxon>Mollusca</taxon>
        <taxon>Bivalvia</taxon>
        <taxon>Autobranchia</taxon>
        <taxon>Heteroconchia</taxon>
        <taxon>Palaeoheterodonta</taxon>
        <taxon>Unionida</taxon>
        <taxon>Unionoidea</taxon>
        <taxon>Unionidae</taxon>
        <taxon>Ambleminae</taxon>
        <taxon>Lampsilini</taxon>
        <taxon>Potamilus</taxon>
    </lineage>
</organism>
<reference evidence="1" key="1">
    <citation type="journal article" date="2021" name="Genome Biol. Evol.">
        <title>A High-Quality Reference Genome for a Parasitic Bivalve with Doubly Uniparental Inheritance (Bivalvia: Unionida).</title>
        <authorList>
            <person name="Smith C.H."/>
        </authorList>
    </citation>
    <scope>NUCLEOTIDE SEQUENCE</scope>
    <source>
        <strain evidence="1">CHS0354</strain>
    </source>
</reference>
<accession>A0AAE0T197</accession>
<evidence type="ECO:0000313" key="2">
    <source>
        <dbReference type="Proteomes" id="UP001195483"/>
    </source>
</evidence>